<protein>
    <submittedName>
        <fullName evidence="5">LamG domain-containing protein</fullName>
    </submittedName>
</protein>
<gene>
    <name evidence="5" type="ORF">OG929_35345</name>
</gene>
<dbReference type="InterPro" id="IPR013320">
    <property type="entry name" value="ConA-like_dom_sf"/>
</dbReference>
<dbReference type="Gene3D" id="2.160.20.10">
    <property type="entry name" value="Single-stranded right-handed beta-helix, Pectin lyase-like"/>
    <property type="match status" value="1"/>
</dbReference>
<proteinExistence type="predicted"/>
<dbReference type="InterPro" id="IPR006626">
    <property type="entry name" value="PbH1"/>
</dbReference>
<dbReference type="SUPFAM" id="SSF49899">
    <property type="entry name" value="Concanavalin A-like lectins/glucanases"/>
    <property type="match status" value="2"/>
</dbReference>
<dbReference type="Pfam" id="PF13385">
    <property type="entry name" value="Laminin_G_3"/>
    <property type="match status" value="2"/>
</dbReference>
<keyword evidence="6" id="KW-1185">Reference proteome</keyword>
<dbReference type="Proteomes" id="UP001432168">
    <property type="component" value="Chromosome"/>
</dbReference>
<organism evidence="5 6">
    <name type="scientific">Streptomyces pseudovenezuelae</name>
    <dbReference type="NCBI Taxonomy" id="67350"/>
    <lineage>
        <taxon>Bacteria</taxon>
        <taxon>Bacillati</taxon>
        <taxon>Actinomycetota</taxon>
        <taxon>Actinomycetes</taxon>
        <taxon>Kitasatosporales</taxon>
        <taxon>Streptomycetaceae</taxon>
        <taxon>Streptomyces</taxon>
        <taxon>Streptomyces aurantiacus group</taxon>
    </lineage>
</organism>
<accession>A0ABZ1X588</accession>
<dbReference type="InterPro" id="IPR006558">
    <property type="entry name" value="LamG-like"/>
</dbReference>
<dbReference type="SMART" id="SM00710">
    <property type="entry name" value="PbH1"/>
    <property type="match status" value="6"/>
</dbReference>
<keyword evidence="1 3" id="KW-0732">Signal</keyword>
<feature type="chain" id="PRO_5045820579" evidence="3">
    <location>
        <begin position="32"/>
        <end position="931"/>
    </location>
</feature>
<dbReference type="InterPro" id="IPR011050">
    <property type="entry name" value="Pectin_lyase_fold/virulence"/>
</dbReference>
<dbReference type="PANTHER" id="PTHR46943:SF1">
    <property type="entry name" value="PENTRAXIN-RELATED PROTEIN PTX3"/>
    <property type="match status" value="1"/>
</dbReference>
<sequence>MRRWQRRLIAATGSAAAALGLVMLPATAAHAATCTTYYVSSGSGSDSNDGCTSSTPWKTLTNVNSTTFNPGDQILFQAGGSWTGELQPQGSGASGNPITISKYGSGAAPILNGGGAAATIFLKDQQYWTIQNLEITNPASSAAVRSGVQLQNTTSGTLNGIHIVNNNIHDIKGLWTNAAGVQPSQSSGIAFDVTDNNTTSAWNDVLLQGNTLTHADAGAIYIGSLLGLNHNINTTNVVIDGNTIVDAGGNDIVCVFCASPVIQNNVAFDNGYRYSGAGLWNGWTTNAVFQNNEVARQYRQFVDGQAFDIDNNTSGTVIQYNWSHDNPNGFVEWCCNSGFAAKSTVIRYNISQNDGASNAVFPTMSGVDSNTTAQVYNNTIYMGEGDNGKVTDGTPNSPVTFSNNLIYKLGNGGYSTSRTTWSHNLFFGNHPSSEPADSAKITSDPLLVNPGMGGTGRASAAVYKLRAGSPALGAGVLVAGNGGQDYFGNAVSSSAAPNIGAYNGSAVSGPTATPGAYWPLDEGTGTATADLTGDANNGTLQAGATWTTSKVGSGAVGLTGASNSWADIPTTALDTSGSYTVSAWVKPNSLTGNQTYASIDGNSISPFYLQLSGGRFAFTTRSSDSTGSTATQVLGLAPTTGTWYHLTGVYDNSAHTIALYVNGTLQGSTAFSSPWKATGHTTIGRAKWNGGNVDFANATVDDLRMIPRAVTAREAYALGTGAAGYYQLDEGTGQTITNLMGNTDNGYKEGGATWAGSGRIGADALGLDGTAGTMAVIPSSVIDTGQSYTVSAWVKLNSVGGNQTFAGMEGFSISPFYLQLSGGRFTFVTRSSDSTSSTATSVAASSSASTGTWYHVLGMYDNSAHTIALYVNGTLQGSTSFSSPWTARSATLIGAGTWDRSPVDFTNGQIDDVHFYNRVLTTSEIQTLAAG</sequence>
<dbReference type="InterPro" id="IPR042837">
    <property type="entry name" value="PTX3"/>
</dbReference>
<dbReference type="RefSeq" id="WP_329269266.1">
    <property type="nucleotide sequence ID" value="NZ_CP109011.1"/>
</dbReference>
<dbReference type="InterPro" id="IPR012334">
    <property type="entry name" value="Pectin_lyas_fold"/>
</dbReference>
<name>A0ABZ1X588_9ACTN</name>
<reference evidence="5" key="1">
    <citation type="submission" date="2022-10" db="EMBL/GenBank/DDBJ databases">
        <title>The complete genomes of actinobacterial strains from the NBC collection.</title>
        <authorList>
            <person name="Joergensen T.S."/>
            <person name="Alvarez Arevalo M."/>
            <person name="Sterndorff E.B."/>
            <person name="Faurdal D."/>
            <person name="Vuksanovic O."/>
            <person name="Mourched A.-S."/>
            <person name="Charusanti P."/>
            <person name="Shaw S."/>
            <person name="Blin K."/>
            <person name="Weber T."/>
        </authorList>
    </citation>
    <scope>NUCLEOTIDE SEQUENCE</scope>
    <source>
        <strain evidence="5">NBC_00686</strain>
    </source>
</reference>
<evidence type="ECO:0000313" key="6">
    <source>
        <dbReference type="Proteomes" id="UP001432168"/>
    </source>
</evidence>
<dbReference type="SUPFAM" id="SSF51126">
    <property type="entry name" value="Pectin lyase-like"/>
    <property type="match status" value="2"/>
</dbReference>
<dbReference type="Gene3D" id="2.60.120.200">
    <property type="match status" value="2"/>
</dbReference>
<dbReference type="EMBL" id="CP109011">
    <property type="protein sequence ID" value="WUT47269.1"/>
    <property type="molecule type" value="Genomic_DNA"/>
</dbReference>
<evidence type="ECO:0000313" key="5">
    <source>
        <dbReference type="EMBL" id="WUT47269.1"/>
    </source>
</evidence>
<feature type="domain" description="LamG-like jellyroll fold" evidence="4">
    <location>
        <begin position="786"/>
        <end position="923"/>
    </location>
</feature>
<keyword evidence="2" id="KW-1015">Disulfide bond</keyword>
<feature type="signal peptide" evidence="3">
    <location>
        <begin position="1"/>
        <end position="31"/>
    </location>
</feature>
<evidence type="ECO:0000256" key="1">
    <source>
        <dbReference type="ARBA" id="ARBA00022729"/>
    </source>
</evidence>
<dbReference type="SMART" id="SM00560">
    <property type="entry name" value="LamGL"/>
    <property type="match status" value="2"/>
</dbReference>
<evidence type="ECO:0000256" key="2">
    <source>
        <dbReference type="ARBA" id="ARBA00023157"/>
    </source>
</evidence>
<dbReference type="PANTHER" id="PTHR46943">
    <property type="entry name" value="PENTRAXIN-RELATED PROTEIN PTX3"/>
    <property type="match status" value="1"/>
</dbReference>
<evidence type="ECO:0000259" key="4">
    <source>
        <dbReference type="SMART" id="SM00560"/>
    </source>
</evidence>
<evidence type="ECO:0000256" key="3">
    <source>
        <dbReference type="SAM" id="SignalP"/>
    </source>
</evidence>
<feature type="domain" description="LamG-like jellyroll fold" evidence="4">
    <location>
        <begin position="577"/>
        <end position="713"/>
    </location>
</feature>